<organism evidence="1">
    <name type="scientific">Tanacetum cinerariifolium</name>
    <name type="common">Dalmatian daisy</name>
    <name type="synonym">Chrysanthemum cinerariifolium</name>
    <dbReference type="NCBI Taxonomy" id="118510"/>
    <lineage>
        <taxon>Eukaryota</taxon>
        <taxon>Viridiplantae</taxon>
        <taxon>Streptophyta</taxon>
        <taxon>Embryophyta</taxon>
        <taxon>Tracheophyta</taxon>
        <taxon>Spermatophyta</taxon>
        <taxon>Magnoliopsida</taxon>
        <taxon>eudicotyledons</taxon>
        <taxon>Gunneridae</taxon>
        <taxon>Pentapetalae</taxon>
        <taxon>asterids</taxon>
        <taxon>campanulids</taxon>
        <taxon>Asterales</taxon>
        <taxon>Asteraceae</taxon>
        <taxon>Asteroideae</taxon>
        <taxon>Anthemideae</taxon>
        <taxon>Anthemidinae</taxon>
        <taxon>Tanacetum</taxon>
    </lineage>
</organism>
<dbReference type="EMBL" id="BKCJ010529286">
    <property type="protein sequence ID" value="GFA99328.1"/>
    <property type="molecule type" value="Genomic_DNA"/>
</dbReference>
<dbReference type="AlphaFoldDB" id="A0A699KP41"/>
<comment type="caution">
    <text evidence="1">The sequence shown here is derived from an EMBL/GenBank/DDBJ whole genome shotgun (WGS) entry which is preliminary data.</text>
</comment>
<proteinExistence type="predicted"/>
<gene>
    <name evidence="1" type="ORF">Tci_671300</name>
</gene>
<sequence length="87" mass="9984">FEKFSIIATIPELTFAKTNEIIKKEMPRLVNLKVNKDREVDPINAQEMISKEFATHGLNMIEELFRKHMQNTTLNLYPTTSSSTAGK</sequence>
<evidence type="ECO:0000313" key="1">
    <source>
        <dbReference type="EMBL" id="GFA99328.1"/>
    </source>
</evidence>
<name>A0A699KP41_TANCI</name>
<protein>
    <submittedName>
        <fullName evidence="1">Uncharacterized protein</fullName>
    </submittedName>
</protein>
<reference evidence="1" key="1">
    <citation type="journal article" date="2019" name="Sci. Rep.">
        <title>Draft genome of Tanacetum cinerariifolium, the natural source of mosquito coil.</title>
        <authorList>
            <person name="Yamashiro T."/>
            <person name="Shiraishi A."/>
            <person name="Satake H."/>
            <person name="Nakayama K."/>
        </authorList>
    </citation>
    <scope>NUCLEOTIDE SEQUENCE</scope>
</reference>
<accession>A0A699KP41</accession>
<feature type="non-terminal residue" evidence="1">
    <location>
        <position position="1"/>
    </location>
</feature>